<evidence type="ECO:0000259" key="2">
    <source>
        <dbReference type="Pfam" id="PF12937"/>
    </source>
</evidence>
<dbReference type="InterPro" id="IPR032675">
    <property type="entry name" value="LRR_dom_sf"/>
</dbReference>
<dbReference type="SUPFAM" id="SSF52047">
    <property type="entry name" value="RNI-like"/>
    <property type="match status" value="1"/>
</dbReference>
<proteinExistence type="predicted"/>
<dbReference type="SUPFAM" id="SSF81383">
    <property type="entry name" value="F-box domain"/>
    <property type="match status" value="1"/>
</dbReference>
<dbReference type="OrthoDB" id="3063971at2759"/>
<name>A0A164VEX7_9AGAM</name>
<accession>A0A164VEX7</accession>
<reference evidence="3 4" key="1">
    <citation type="journal article" date="2016" name="Mol. Biol. Evol.">
        <title>Comparative Genomics of Early-Diverging Mushroom-Forming Fungi Provides Insights into the Origins of Lignocellulose Decay Capabilities.</title>
        <authorList>
            <person name="Nagy L.G."/>
            <person name="Riley R."/>
            <person name="Tritt A."/>
            <person name="Adam C."/>
            <person name="Daum C."/>
            <person name="Floudas D."/>
            <person name="Sun H."/>
            <person name="Yadav J.S."/>
            <person name="Pangilinan J."/>
            <person name="Larsson K.H."/>
            <person name="Matsuura K."/>
            <person name="Barry K."/>
            <person name="Labutti K."/>
            <person name="Kuo R."/>
            <person name="Ohm R.A."/>
            <person name="Bhattacharya S.S."/>
            <person name="Shirouzu T."/>
            <person name="Yoshinaga Y."/>
            <person name="Martin F.M."/>
            <person name="Grigoriev I.V."/>
            <person name="Hibbett D.S."/>
        </authorList>
    </citation>
    <scope>NUCLEOTIDE SEQUENCE [LARGE SCALE GENOMIC DNA]</scope>
    <source>
        <strain evidence="3 4">HHB9708</strain>
    </source>
</reference>
<dbReference type="InterPro" id="IPR036047">
    <property type="entry name" value="F-box-like_dom_sf"/>
</dbReference>
<sequence>MSKQPPWDNPARRRSEPSTEDFLLADAEISKHTHAIRKAESRIRELQQLIGEAQREVQHHEHAIESVRSYLTLARRLPEELYTKIFEFCVAADPRPLLPLKLAHVCASWRHAALNSPTLWTRIRVDASKNRRPEYIRHFATHARQMPLYISLTVWRDETAVDDITAALLPYWSQCKSFALDVLSFNCFRCLINTFNLPAPLLNDVDLHVGSAVTTIDEGDDIPRIFDLPVLLPNCGNISLIKLSVPAMITPECIPETLRGLHITLDQPDGIPFSASAVLAILEERQNLRAFSMHTDARVTSLPNDATVNAENLEYLDLEMDPTLFAFLENLIAPKLSHLHLHNRVQLAFGHAETPTSRVLRSLIERSNVAMRSLFIHDCDLNQPTARFICENSPFLETLYLHDTDVDDAFLWDLAKRDGSGRLTMCPSLKKLELRWASRVSGRALVDFVRARNGPVYPPFADEEKIEEIVVISCPFVGDQDVIDIASMTKCRLSSRPGDACRKSDGCCANAQYKMRFRFNHAEALRNRRYPGLLL</sequence>
<dbReference type="STRING" id="1314777.A0A164VEX7"/>
<dbReference type="Proteomes" id="UP000076722">
    <property type="component" value="Unassembled WGS sequence"/>
</dbReference>
<feature type="domain" description="F-box" evidence="2">
    <location>
        <begin position="76"/>
        <end position="124"/>
    </location>
</feature>
<gene>
    <name evidence="3" type="ORF">SISNIDRAFT_453810</name>
</gene>
<dbReference type="Pfam" id="PF12937">
    <property type="entry name" value="F-box-like"/>
    <property type="match status" value="1"/>
</dbReference>
<keyword evidence="1" id="KW-0175">Coiled coil</keyword>
<dbReference type="AlphaFoldDB" id="A0A164VEX7"/>
<dbReference type="Gene3D" id="1.20.1280.50">
    <property type="match status" value="1"/>
</dbReference>
<dbReference type="EMBL" id="KV419405">
    <property type="protein sequence ID" value="KZS94097.1"/>
    <property type="molecule type" value="Genomic_DNA"/>
</dbReference>
<organism evidence="3 4">
    <name type="scientific">Sistotremastrum niveocremeum HHB9708</name>
    <dbReference type="NCBI Taxonomy" id="1314777"/>
    <lineage>
        <taxon>Eukaryota</taxon>
        <taxon>Fungi</taxon>
        <taxon>Dikarya</taxon>
        <taxon>Basidiomycota</taxon>
        <taxon>Agaricomycotina</taxon>
        <taxon>Agaricomycetes</taxon>
        <taxon>Sistotremastrales</taxon>
        <taxon>Sistotremastraceae</taxon>
        <taxon>Sertulicium</taxon>
        <taxon>Sertulicium niveocremeum</taxon>
    </lineage>
</organism>
<dbReference type="Gene3D" id="3.80.10.10">
    <property type="entry name" value="Ribonuclease Inhibitor"/>
    <property type="match status" value="1"/>
</dbReference>
<evidence type="ECO:0000313" key="3">
    <source>
        <dbReference type="EMBL" id="KZS94097.1"/>
    </source>
</evidence>
<feature type="coiled-coil region" evidence="1">
    <location>
        <begin position="29"/>
        <end position="63"/>
    </location>
</feature>
<protein>
    <recommendedName>
        <fullName evidence="2">F-box domain-containing protein</fullName>
    </recommendedName>
</protein>
<evidence type="ECO:0000256" key="1">
    <source>
        <dbReference type="SAM" id="Coils"/>
    </source>
</evidence>
<dbReference type="InterPro" id="IPR001810">
    <property type="entry name" value="F-box_dom"/>
</dbReference>
<keyword evidence="4" id="KW-1185">Reference proteome</keyword>
<evidence type="ECO:0000313" key="4">
    <source>
        <dbReference type="Proteomes" id="UP000076722"/>
    </source>
</evidence>